<dbReference type="EMBL" id="PVQB02000579">
    <property type="protein sequence ID" value="KAF4335205.1"/>
    <property type="molecule type" value="Genomic_DNA"/>
</dbReference>
<dbReference type="OrthoDB" id="2821871at2759"/>
<keyword evidence="2" id="KW-1185">Reference proteome</keyword>
<organism evidence="1 2">
    <name type="scientific">Fusarium beomiforme</name>
    <dbReference type="NCBI Taxonomy" id="44412"/>
    <lineage>
        <taxon>Eukaryota</taxon>
        <taxon>Fungi</taxon>
        <taxon>Dikarya</taxon>
        <taxon>Ascomycota</taxon>
        <taxon>Pezizomycotina</taxon>
        <taxon>Sordariomycetes</taxon>
        <taxon>Hypocreomycetidae</taxon>
        <taxon>Hypocreales</taxon>
        <taxon>Nectriaceae</taxon>
        <taxon>Fusarium</taxon>
        <taxon>Fusarium burgessii species complex</taxon>
    </lineage>
</organism>
<evidence type="ECO:0000313" key="2">
    <source>
        <dbReference type="Proteomes" id="UP000730481"/>
    </source>
</evidence>
<proteinExistence type="predicted"/>
<reference evidence="1" key="1">
    <citation type="journal article" date="2017" name="Mycologia">
        <title>Fusarium algeriense, sp. nov., a novel toxigenic crown rot pathogen of durum wheat from Algeria is nested in the Fusarium burgessii species complex.</title>
        <authorList>
            <person name="Laraba I."/>
            <person name="Keddad A."/>
            <person name="Boureghda H."/>
            <person name="Abdallah N."/>
            <person name="Vaughan M.M."/>
            <person name="Proctor R.H."/>
            <person name="Busman M."/>
            <person name="O'Donnell K."/>
        </authorList>
    </citation>
    <scope>NUCLEOTIDE SEQUENCE</scope>
    <source>
        <strain evidence="1">NRRL 25174</strain>
    </source>
</reference>
<dbReference type="AlphaFoldDB" id="A0A9P5AAD1"/>
<reference evidence="1" key="2">
    <citation type="submission" date="2020-02" db="EMBL/GenBank/DDBJ databases">
        <title>Identification and distribution of gene clusters putatively required for synthesis of sphingolipid metabolism inhibitors in phylogenetically diverse species of the filamentous fungus Fusarium.</title>
        <authorList>
            <person name="Kim H.-S."/>
            <person name="Busman M."/>
            <person name="Brown D.W."/>
            <person name="Divon H."/>
            <person name="Uhlig S."/>
            <person name="Proctor R.H."/>
        </authorList>
    </citation>
    <scope>NUCLEOTIDE SEQUENCE</scope>
    <source>
        <strain evidence="1">NRRL 25174</strain>
    </source>
</reference>
<comment type="caution">
    <text evidence="1">The sequence shown here is derived from an EMBL/GenBank/DDBJ whole genome shotgun (WGS) entry which is preliminary data.</text>
</comment>
<name>A0A9P5AAD1_9HYPO</name>
<accession>A0A9P5AAD1</accession>
<sequence>MSQEISPGGYHWINKAIESLDPEIDYELMWRLMTCYRSSDFMNNFIYALTFPNFIITTHGCETVWRSDGGKVVKRGAQRVEDTENYNMTWWHYGPSDKRCRDAVDQINNLHASLARRFPGNFSFNEDFVYVTAFSAILMHRFRLRLGLSGFTEKEKIAAHHFWRDMTPLFITGDGNPVHGYPEDFEGCLRFCEDYENETDETNETRKFDARMQYIGLAIFNQFAFRYFPPGLRWFGVSLVKALSLPTTLKALQVEPVNPIFQWLIVFMVGTLMSFAETFLPDPRESFWKKIETLDAEQSKLRKEDIKQSDQAYRSYIEAKWSAPGCPFYRKEM</sequence>
<protein>
    <submittedName>
        <fullName evidence="1">Trans-anethole oxidase</fullName>
    </submittedName>
</protein>
<dbReference type="Proteomes" id="UP000730481">
    <property type="component" value="Unassembled WGS sequence"/>
</dbReference>
<evidence type="ECO:0000313" key="1">
    <source>
        <dbReference type="EMBL" id="KAF4335205.1"/>
    </source>
</evidence>
<gene>
    <name evidence="1" type="ORF">FBEOM_10949</name>
</gene>